<dbReference type="Proteomes" id="UP000199561">
    <property type="component" value="Unassembled WGS sequence"/>
</dbReference>
<protein>
    <submittedName>
        <fullName evidence="6">tRNA(Arg) A34 adenosine deaminase TadA</fullName>
    </submittedName>
</protein>
<dbReference type="Pfam" id="PF00383">
    <property type="entry name" value="dCMP_cyt_deam_1"/>
    <property type="match status" value="1"/>
</dbReference>
<dbReference type="CDD" id="cd01285">
    <property type="entry name" value="nucleoside_deaminase"/>
    <property type="match status" value="1"/>
</dbReference>
<sequence>MIEEQHQQFMLEAIRLSAQGASKNEGGPFGCVIVKNQRIVGRGNNQVIARNDPTAHAEIIAIRDACLHLEHFQLEGCTLYTTCEPCPMCLGAIYWARPERIFYACTRVDAAHIGFDDQFIYEEIMAEPQQRKIPMKQLLRLEALKVFSAWSDKSDKTHY</sequence>
<evidence type="ECO:0000256" key="4">
    <source>
        <dbReference type="ARBA" id="ARBA00022833"/>
    </source>
</evidence>
<keyword evidence="4" id="KW-0862">Zinc</keyword>
<name>A0A1I4N5R8_9PROT</name>
<dbReference type="InterPro" id="IPR016193">
    <property type="entry name" value="Cytidine_deaminase-like"/>
</dbReference>
<evidence type="ECO:0000256" key="1">
    <source>
        <dbReference type="ARBA" id="ARBA00006576"/>
    </source>
</evidence>
<comment type="similarity">
    <text evidence="1">Belongs to the cytidine and deoxycytidylate deaminase family.</text>
</comment>
<dbReference type="SUPFAM" id="SSF53927">
    <property type="entry name" value="Cytidine deaminase-like"/>
    <property type="match status" value="1"/>
</dbReference>
<dbReference type="FunFam" id="3.40.140.10:FF:000011">
    <property type="entry name" value="tRNA-specific adenosine deaminase"/>
    <property type="match status" value="1"/>
</dbReference>
<dbReference type="RefSeq" id="WP_090666995.1">
    <property type="nucleotide sequence ID" value="NZ_FOUF01000006.1"/>
</dbReference>
<dbReference type="PROSITE" id="PS51747">
    <property type="entry name" value="CYT_DCMP_DEAMINASES_2"/>
    <property type="match status" value="1"/>
</dbReference>
<dbReference type="EMBL" id="FOUF01000006">
    <property type="protein sequence ID" value="SFM10735.1"/>
    <property type="molecule type" value="Genomic_DNA"/>
</dbReference>
<dbReference type="Gene3D" id="3.40.140.10">
    <property type="entry name" value="Cytidine Deaminase, domain 2"/>
    <property type="match status" value="1"/>
</dbReference>
<dbReference type="InterPro" id="IPR016192">
    <property type="entry name" value="APOBEC/CMP_deaminase_Zn-bd"/>
</dbReference>
<feature type="domain" description="CMP/dCMP-type deaminase" evidence="5">
    <location>
        <begin position="4"/>
        <end position="116"/>
    </location>
</feature>
<dbReference type="GO" id="GO:0047974">
    <property type="term" value="F:guanosine deaminase activity"/>
    <property type="evidence" value="ECO:0007669"/>
    <property type="project" value="TreeGrafter"/>
</dbReference>
<proteinExistence type="inferred from homology"/>
<keyword evidence="7" id="KW-1185">Reference proteome</keyword>
<evidence type="ECO:0000256" key="3">
    <source>
        <dbReference type="ARBA" id="ARBA00022801"/>
    </source>
</evidence>
<keyword evidence="2" id="KW-0479">Metal-binding</keyword>
<dbReference type="GO" id="GO:0006152">
    <property type="term" value="P:purine nucleoside catabolic process"/>
    <property type="evidence" value="ECO:0007669"/>
    <property type="project" value="TreeGrafter"/>
</dbReference>
<dbReference type="GO" id="GO:0008270">
    <property type="term" value="F:zinc ion binding"/>
    <property type="evidence" value="ECO:0007669"/>
    <property type="project" value="InterPro"/>
</dbReference>
<dbReference type="OrthoDB" id="9802676at2"/>
<organism evidence="6 7">
    <name type="scientific">Nitrosomonas nitrosa</name>
    <dbReference type="NCBI Taxonomy" id="52442"/>
    <lineage>
        <taxon>Bacteria</taxon>
        <taxon>Pseudomonadati</taxon>
        <taxon>Pseudomonadota</taxon>
        <taxon>Betaproteobacteria</taxon>
        <taxon>Nitrosomonadales</taxon>
        <taxon>Nitrosomonadaceae</taxon>
        <taxon>Nitrosomonas</taxon>
    </lineage>
</organism>
<keyword evidence="3" id="KW-0378">Hydrolase</keyword>
<gene>
    <name evidence="6" type="ORF">SAMN05421880_106108</name>
</gene>
<reference evidence="6 7" key="1">
    <citation type="submission" date="2016-10" db="EMBL/GenBank/DDBJ databases">
        <authorList>
            <person name="de Groot N.N."/>
        </authorList>
    </citation>
    <scope>NUCLEOTIDE SEQUENCE [LARGE SCALE GENOMIC DNA]</scope>
    <source>
        <strain evidence="6 7">Nm146</strain>
    </source>
</reference>
<dbReference type="PANTHER" id="PTHR11079">
    <property type="entry name" value="CYTOSINE DEAMINASE FAMILY MEMBER"/>
    <property type="match status" value="1"/>
</dbReference>
<dbReference type="PANTHER" id="PTHR11079:SF161">
    <property type="entry name" value="CMP_DCMP-TYPE DEAMINASE DOMAIN-CONTAINING PROTEIN"/>
    <property type="match status" value="1"/>
</dbReference>
<evidence type="ECO:0000259" key="5">
    <source>
        <dbReference type="PROSITE" id="PS51747"/>
    </source>
</evidence>
<dbReference type="AlphaFoldDB" id="A0A1I4N5R8"/>
<accession>A0A1I4N5R8</accession>
<dbReference type="STRING" id="52442.SAMN05421880_106108"/>
<evidence type="ECO:0000313" key="7">
    <source>
        <dbReference type="Proteomes" id="UP000199561"/>
    </source>
</evidence>
<evidence type="ECO:0000256" key="2">
    <source>
        <dbReference type="ARBA" id="ARBA00022723"/>
    </source>
</evidence>
<evidence type="ECO:0000313" key="6">
    <source>
        <dbReference type="EMBL" id="SFM10735.1"/>
    </source>
</evidence>
<dbReference type="PROSITE" id="PS00903">
    <property type="entry name" value="CYT_DCMP_DEAMINASES_1"/>
    <property type="match status" value="1"/>
</dbReference>
<dbReference type="InterPro" id="IPR002125">
    <property type="entry name" value="CMP_dCMP_dom"/>
</dbReference>